<gene>
    <name evidence="1" type="ORF">MEDL_23459</name>
</gene>
<dbReference type="AlphaFoldDB" id="A0A8S3RS43"/>
<evidence type="ECO:0000313" key="1">
    <source>
        <dbReference type="EMBL" id="CAG2209332.1"/>
    </source>
</evidence>
<proteinExistence type="predicted"/>
<evidence type="ECO:0000313" key="2">
    <source>
        <dbReference type="Proteomes" id="UP000683360"/>
    </source>
</evidence>
<dbReference type="Proteomes" id="UP000683360">
    <property type="component" value="Unassembled WGS sequence"/>
</dbReference>
<keyword evidence="2" id="KW-1185">Reference proteome</keyword>
<dbReference type="OrthoDB" id="10528106at2759"/>
<organism evidence="1 2">
    <name type="scientific">Mytilus edulis</name>
    <name type="common">Blue mussel</name>
    <dbReference type="NCBI Taxonomy" id="6550"/>
    <lineage>
        <taxon>Eukaryota</taxon>
        <taxon>Metazoa</taxon>
        <taxon>Spiralia</taxon>
        <taxon>Lophotrochozoa</taxon>
        <taxon>Mollusca</taxon>
        <taxon>Bivalvia</taxon>
        <taxon>Autobranchia</taxon>
        <taxon>Pteriomorphia</taxon>
        <taxon>Mytilida</taxon>
        <taxon>Mytiloidea</taxon>
        <taxon>Mytilidae</taxon>
        <taxon>Mytilinae</taxon>
        <taxon>Mytilus</taxon>
    </lineage>
</organism>
<reference evidence="1" key="1">
    <citation type="submission" date="2021-03" db="EMBL/GenBank/DDBJ databases">
        <authorList>
            <person name="Bekaert M."/>
        </authorList>
    </citation>
    <scope>NUCLEOTIDE SEQUENCE</scope>
</reference>
<sequence length="253" mass="28924">MFGESKIAVKRRKVRRPEIRVQIIFQKEDDVENNIEILNSLKEEINDGLSGVEFIVATKGSVVLNVDILLEMLETDEKLQTTLILFLEKILKCIPAFSPETIGILVLPVEENKQWNKPKTTEEVVYVEFDIEPQLFESDGKMIEQWNKPKQIGEQLYLEFDIEAQLFETDDSMVEQFRKISDVIIKHSKEGATNQNITLTILPIDLENSTTTGETFAGAQTHIKYNLLVLDNLRRQLNLKASNVICTCVKIGN</sequence>
<protein>
    <submittedName>
        <fullName evidence="1">Uncharacterized protein</fullName>
    </submittedName>
</protein>
<name>A0A8S3RS43_MYTED</name>
<comment type="caution">
    <text evidence="1">The sequence shown here is derived from an EMBL/GenBank/DDBJ whole genome shotgun (WGS) entry which is preliminary data.</text>
</comment>
<dbReference type="EMBL" id="CAJPWZ010001151">
    <property type="protein sequence ID" value="CAG2209332.1"/>
    <property type="molecule type" value="Genomic_DNA"/>
</dbReference>
<accession>A0A8S3RS43</accession>